<organism evidence="2 3">
    <name type="scientific">Hymenobacter bucti</name>
    <dbReference type="NCBI Taxonomy" id="1844114"/>
    <lineage>
        <taxon>Bacteria</taxon>
        <taxon>Pseudomonadati</taxon>
        <taxon>Bacteroidota</taxon>
        <taxon>Cytophagia</taxon>
        <taxon>Cytophagales</taxon>
        <taxon>Hymenobacteraceae</taxon>
        <taxon>Hymenobacter</taxon>
    </lineage>
</organism>
<keyword evidence="3" id="KW-1185">Reference proteome</keyword>
<feature type="domain" description="Isochorismatase-like" evidence="1">
    <location>
        <begin position="18"/>
        <end position="168"/>
    </location>
</feature>
<proteinExistence type="predicted"/>
<name>A0ABW4R0T4_9BACT</name>
<dbReference type="Gene3D" id="3.40.50.850">
    <property type="entry name" value="Isochorismatase-like"/>
    <property type="match status" value="1"/>
</dbReference>
<evidence type="ECO:0000313" key="3">
    <source>
        <dbReference type="Proteomes" id="UP001597197"/>
    </source>
</evidence>
<sequence>MSPTNPVFFERLTPENAALLLIDMQTGLMLGVTTISPVELKNNVLALAHLSLTYQLPTLLTTSAVQGPNGPYLPEVAELFPGQEIQNRMLVNAWDDPKFVAAVEKTGRKKLIMAAITTDVCLLFPALAAVQAGYDVYAVVDASGCFSTAAESSAITRMAQAGVKITGWGTVTAELLHDWSQPISQKTGAVLGQYMPATGYLVNNMAAQQATANQQAALQPA</sequence>
<protein>
    <submittedName>
        <fullName evidence="2">Isochorismatase family protein</fullName>
    </submittedName>
</protein>
<dbReference type="PANTHER" id="PTHR43559">
    <property type="entry name" value="HYDROLASE YCAC-RELATED"/>
    <property type="match status" value="1"/>
</dbReference>
<dbReference type="InterPro" id="IPR036380">
    <property type="entry name" value="Isochorismatase-like_sf"/>
</dbReference>
<dbReference type="SUPFAM" id="SSF52499">
    <property type="entry name" value="Isochorismatase-like hydrolases"/>
    <property type="match status" value="1"/>
</dbReference>
<dbReference type="EMBL" id="JBHUFD010000019">
    <property type="protein sequence ID" value="MFD1875488.1"/>
    <property type="molecule type" value="Genomic_DNA"/>
</dbReference>
<reference evidence="3" key="1">
    <citation type="journal article" date="2019" name="Int. J. Syst. Evol. Microbiol.">
        <title>The Global Catalogue of Microorganisms (GCM) 10K type strain sequencing project: providing services to taxonomists for standard genome sequencing and annotation.</title>
        <authorList>
            <consortium name="The Broad Institute Genomics Platform"/>
            <consortium name="The Broad Institute Genome Sequencing Center for Infectious Disease"/>
            <person name="Wu L."/>
            <person name="Ma J."/>
        </authorList>
    </citation>
    <scope>NUCLEOTIDE SEQUENCE [LARGE SCALE GENOMIC DNA]</scope>
    <source>
        <strain evidence="3">CGMCC 1.15795</strain>
    </source>
</reference>
<comment type="caution">
    <text evidence="2">The sequence shown here is derived from an EMBL/GenBank/DDBJ whole genome shotgun (WGS) entry which is preliminary data.</text>
</comment>
<gene>
    <name evidence="2" type="ORF">ACFSDX_23845</name>
</gene>
<dbReference type="PANTHER" id="PTHR43559:SF3">
    <property type="entry name" value="HYDROLASE YCAC-RELATED"/>
    <property type="match status" value="1"/>
</dbReference>
<dbReference type="InterPro" id="IPR053152">
    <property type="entry name" value="Hydrolase_YcaC-like"/>
</dbReference>
<dbReference type="Proteomes" id="UP001597197">
    <property type="component" value="Unassembled WGS sequence"/>
</dbReference>
<dbReference type="RefSeq" id="WP_382318256.1">
    <property type="nucleotide sequence ID" value="NZ_JBHUFD010000019.1"/>
</dbReference>
<dbReference type="InterPro" id="IPR000868">
    <property type="entry name" value="Isochorismatase-like_dom"/>
</dbReference>
<dbReference type="Pfam" id="PF00857">
    <property type="entry name" value="Isochorismatase"/>
    <property type="match status" value="1"/>
</dbReference>
<evidence type="ECO:0000259" key="1">
    <source>
        <dbReference type="Pfam" id="PF00857"/>
    </source>
</evidence>
<accession>A0ABW4R0T4</accession>
<evidence type="ECO:0000313" key="2">
    <source>
        <dbReference type="EMBL" id="MFD1875488.1"/>
    </source>
</evidence>